<evidence type="ECO:0000313" key="8">
    <source>
        <dbReference type="Proteomes" id="UP001201163"/>
    </source>
</evidence>
<keyword evidence="3" id="KW-0862">Zinc</keyword>
<evidence type="ECO:0000256" key="1">
    <source>
        <dbReference type="ARBA" id="ARBA00022723"/>
    </source>
</evidence>
<dbReference type="PANTHER" id="PTHR20922">
    <property type="entry name" value="DNL-TYPE ZINC FINGER PROTEIN"/>
    <property type="match status" value="1"/>
</dbReference>
<keyword evidence="2 4" id="KW-0863">Zinc-finger</keyword>
<feature type="non-terminal residue" evidence="7">
    <location>
        <position position="1"/>
    </location>
</feature>
<reference evidence="7" key="1">
    <citation type="submission" date="2022-01" db="EMBL/GenBank/DDBJ databases">
        <title>Comparative genomics reveals a dynamic genome evolution in the ectomycorrhizal milk-cap (Lactarius) mushrooms.</title>
        <authorList>
            <consortium name="DOE Joint Genome Institute"/>
            <person name="Lebreton A."/>
            <person name="Tang N."/>
            <person name="Kuo A."/>
            <person name="LaButti K."/>
            <person name="Drula E."/>
            <person name="Barry K."/>
            <person name="Clum A."/>
            <person name="Lipzen A."/>
            <person name="Mousain D."/>
            <person name="Ng V."/>
            <person name="Wang R."/>
            <person name="Wang X."/>
            <person name="Dai Y."/>
            <person name="Henrissat B."/>
            <person name="Grigoriev I.V."/>
            <person name="Guerin-Laguette A."/>
            <person name="Yu F."/>
            <person name="Martin F.M."/>
        </authorList>
    </citation>
    <scope>NUCLEOTIDE SEQUENCE</scope>
    <source>
        <strain evidence="7">QP</strain>
    </source>
</reference>
<evidence type="ECO:0000256" key="5">
    <source>
        <dbReference type="SAM" id="MobiDB-lite"/>
    </source>
</evidence>
<dbReference type="Proteomes" id="UP001201163">
    <property type="component" value="Unassembled WGS sequence"/>
</dbReference>
<dbReference type="GO" id="GO:0030150">
    <property type="term" value="P:protein import into mitochondrial matrix"/>
    <property type="evidence" value="ECO:0007669"/>
    <property type="project" value="TreeGrafter"/>
</dbReference>
<proteinExistence type="predicted"/>
<dbReference type="EMBL" id="JAKELL010000002">
    <property type="protein sequence ID" value="KAH9000177.1"/>
    <property type="molecule type" value="Genomic_DNA"/>
</dbReference>
<name>A0AAD4LRY0_9AGAM</name>
<feature type="compositionally biased region" description="Polar residues" evidence="5">
    <location>
        <begin position="51"/>
        <end position="65"/>
    </location>
</feature>
<dbReference type="GO" id="GO:0008270">
    <property type="term" value="F:zinc ion binding"/>
    <property type="evidence" value="ECO:0007669"/>
    <property type="project" value="UniProtKB-KW"/>
</dbReference>
<gene>
    <name evidence="7" type="ORF">EDB92DRAFT_1829765</name>
</gene>
<evidence type="ECO:0000256" key="2">
    <source>
        <dbReference type="ARBA" id="ARBA00022771"/>
    </source>
</evidence>
<organism evidence="7 8">
    <name type="scientific">Lactarius akahatsu</name>
    <dbReference type="NCBI Taxonomy" id="416441"/>
    <lineage>
        <taxon>Eukaryota</taxon>
        <taxon>Fungi</taxon>
        <taxon>Dikarya</taxon>
        <taxon>Basidiomycota</taxon>
        <taxon>Agaricomycotina</taxon>
        <taxon>Agaricomycetes</taxon>
        <taxon>Russulales</taxon>
        <taxon>Russulaceae</taxon>
        <taxon>Lactarius</taxon>
    </lineage>
</organism>
<keyword evidence="1" id="KW-0479">Metal-binding</keyword>
<dbReference type="Pfam" id="PF05180">
    <property type="entry name" value="zf-DNL"/>
    <property type="match status" value="1"/>
</dbReference>
<accession>A0AAD4LRY0</accession>
<dbReference type="GO" id="GO:0005739">
    <property type="term" value="C:mitochondrion"/>
    <property type="evidence" value="ECO:0007669"/>
    <property type="project" value="TreeGrafter"/>
</dbReference>
<comment type="caution">
    <text evidence="7">The sequence shown here is derived from an EMBL/GenBank/DDBJ whole genome shotgun (WGS) entry which is preliminary data.</text>
</comment>
<protein>
    <submittedName>
        <fullName evidence="7">DNL zinc finger-domain-containing protein</fullName>
    </submittedName>
</protein>
<feature type="compositionally biased region" description="Low complexity" evidence="5">
    <location>
        <begin position="39"/>
        <end position="50"/>
    </location>
</feature>
<dbReference type="GO" id="GO:0006457">
    <property type="term" value="P:protein folding"/>
    <property type="evidence" value="ECO:0007669"/>
    <property type="project" value="TreeGrafter"/>
</dbReference>
<dbReference type="PANTHER" id="PTHR20922:SF13">
    <property type="entry name" value="DNL-TYPE ZINC FINGER PROTEIN"/>
    <property type="match status" value="1"/>
</dbReference>
<keyword evidence="8" id="KW-1185">Reference proteome</keyword>
<dbReference type="GO" id="GO:0051087">
    <property type="term" value="F:protein-folding chaperone binding"/>
    <property type="evidence" value="ECO:0007669"/>
    <property type="project" value="TreeGrafter"/>
</dbReference>
<feature type="domain" description="DNL-type" evidence="6">
    <location>
        <begin position="65"/>
        <end position="154"/>
    </location>
</feature>
<dbReference type="InterPro" id="IPR007853">
    <property type="entry name" value="Znf_DNL-typ"/>
</dbReference>
<evidence type="ECO:0000259" key="6">
    <source>
        <dbReference type="PROSITE" id="PS51501"/>
    </source>
</evidence>
<sequence>MLPTRILRIARPQILRLRHPPPTLFSLSRPRLPSTVRHSSSGVPSGSAPPTVTSDSQTARSNANEPRLSLTFTCTAANCNTRSTHQFTKRSYEKGIVLIECPGCKKRHLIADNLGWFKDSTEDGKLRNVEDLLRARGESIRRGRLNPDGSIEVN</sequence>
<evidence type="ECO:0000256" key="3">
    <source>
        <dbReference type="ARBA" id="ARBA00022833"/>
    </source>
</evidence>
<evidence type="ECO:0000256" key="4">
    <source>
        <dbReference type="PROSITE-ProRule" id="PRU00834"/>
    </source>
</evidence>
<feature type="region of interest" description="Disordered" evidence="5">
    <location>
        <begin position="26"/>
        <end position="65"/>
    </location>
</feature>
<dbReference type="InterPro" id="IPR024158">
    <property type="entry name" value="Mt_import_TIM15"/>
</dbReference>
<dbReference type="GO" id="GO:0050821">
    <property type="term" value="P:protein stabilization"/>
    <property type="evidence" value="ECO:0007669"/>
    <property type="project" value="TreeGrafter"/>
</dbReference>
<dbReference type="PROSITE" id="PS51501">
    <property type="entry name" value="ZF_DNL"/>
    <property type="match status" value="1"/>
</dbReference>
<dbReference type="AlphaFoldDB" id="A0AAD4LRY0"/>
<evidence type="ECO:0000313" key="7">
    <source>
        <dbReference type="EMBL" id="KAH9000177.1"/>
    </source>
</evidence>